<dbReference type="NCBIfam" id="NF007156">
    <property type="entry name" value="PRK09591.1"/>
    <property type="match status" value="1"/>
</dbReference>
<comment type="cofactor">
    <cofactor evidence="6">
        <name>Mg(2+)</name>
        <dbReference type="ChEBI" id="CHEBI:18420"/>
    </cofactor>
    <text evidence="6">Binds 1 Mg(2+) ion per trimer.</text>
</comment>
<evidence type="ECO:0000256" key="2">
    <source>
        <dbReference type="ARBA" id="ARBA00022597"/>
    </source>
</evidence>
<keyword evidence="4" id="KW-0598">Phosphotransferase system</keyword>
<evidence type="ECO:0000256" key="7">
    <source>
        <dbReference type="PROSITE-ProRule" id="PRU00418"/>
    </source>
</evidence>
<dbReference type="PIRSF" id="PIRSF000699">
    <property type="entry name" value="PTS_IILac_III"/>
    <property type="match status" value="1"/>
</dbReference>
<proteinExistence type="predicted"/>
<keyword evidence="3 8" id="KW-0808">Transferase</keyword>
<evidence type="ECO:0000256" key="6">
    <source>
        <dbReference type="PIRSR" id="PIRSR000699-2"/>
    </source>
</evidence>
<dbReference type="Gene3D" id="1.20.58.80">
    <property type="entry name" value="Phosphotransferase system, lactose/cellobiose-type IIA subunit"/>
    <property type="match status" value="1"/>
</dbReference>
<feature type="active site" description="Tele-phosphohistidine intermediate" evidence="5">
    <location>
        <position position="80"/>
    </location>
</feature>
<evidence type="ECO:0000313" key="8">
    <source>
        <dbReference type="EMBL" id="AGX41996.1"/>
    </source>
</evidence>
<evidence type="ECO:0000256" key="5">
    <source>
        <dbReference type="PIRSR" id="PIRSR000699-1"/>
    </source>
</evidence>
<dbReference type="EMBL" id="CP006721">
    <property type="protein sequence ID" value="AGX41996.1"/>
    <property type="molecule type" value="Genomic_DNA"/>
</dbReference>
<organism evidence="8 9">
    <name type="scientific">Clostridium saccharobutylicum DSM 13864</name>
    <dbReference type="NCBI Taxonomy" id="1345695"/>
    <lineage>
        <taxon>Bacteria</taxon>
        <taxon>Bacillati</taxon>
        <taxon>Bacillota</taxon>
        <taxon>Clostridia</taxon>
        <taxon>Eubacteriales</taxon>
        <taxon>Clostridiaceae</taxon>
        <taxon>Clostridium</taxon>
    </lineage>
</organism>
<dbReference type="PANTHER" id="PTHR34382:SF7">
    <property type="entry name" value="PTS SYSTEM N,N'-DIACETYLCHITOBIOSE-SPECIFIC EIIA COMPONENT"/>
    <property type="match status" value="1"/>
</dbReference>
<dbReference type="PANTHER" id="PTHR34382">
    <property type="entry name" value="PTS SYSTEM N,N'-DIACETYLCHITOBIOSE-SPECIFIC EIIA COMPONENT"/>
    <property type="match status" value="1"/>
</dbReference>
<gene>
    <name evidence="8" type="ORF">CLSA_c09850</name>
</gene>
<name>U5MQQ6_CLOSA</name>
<dbReference type="InterPro" id="IPR003188">
    <property type="entry name" value="PTS_IIA_lac/cel"/>
</dbReference>
<sequence length="115" mass="13214">MVMTKDDLQVVAFEIILHSGDARTIVHEGLDLMKQGKFEEAEKKMEDANNELLEAHKSQTKLLQDYANGDEIIMEVIMVHAQDHLMTTMTLREMAIEFLAMYKQIYELKNGEVNA</sequence>
<dbReference type="AlphaFoldDB" id="U5MQQ6"/>
<dbReference type="PATRIC" id="fig|1345695.3.peg.931"/>
<dbReference type="CDD" id="cd00215">
    <property type="entry name" value="PTS_IIA_lac"/>
    <property type="match status" value="1"/>
</dbReference>
<feature type="modified residue" description="Phosphohistidine; by HPr" evidence="7">
    <location>
        <position position="80"/>
    </location>
</feature>
<dbReference type="Pfam" id="PF02255">
    <property type="entry name" value="PTS_IIA"/>
    <property type="match status" value="1"/>
</dbReference>
<dbReference type="Proteomes" id="UP000017118">
    <property type="component" value="Chromosome"/>
</dbReference>
<evidence type="ECO:0000256" key="3">
    <source>
        <dbReference type="ARBA" id="ARBA00022679"/>
    </source>
</evidence>
<dbReference type="PROSITE" id="PS51095">
    <property type="entry name" value="PTS_EIIA_TYPE_3"/>
    <property type="match status" value="1"/>
</dbReference>
<reference evidence="8 9" key="1">
    <citation type="journal article" date="2013" name="Genome Announc.">
        <title>Complete Genome Sequence of the Solvent Producer Clostridium saccharobutylicum NCP262 (DSM 13864).</title>
        <authorList>
            <person name="Poehlein A."/>
            <person name="Hartwich K."/>
            <person name="Krabben P."/>
            <person name="Ehrenreich A."/>
            <person name="Liebl W."/>
            <person name="Durre P."/>
            <person name="Gottschalk G."/>
            <person name="Daniel R."/>
        </authorList>
    </citation>
    <scope>NUCLEOTIDE SEQUENCE [LARGE SCALE GENOMIC DNA]</scope>
    <source>
        <strain evidence="8">DSM 13864</strain>
    </source>
</reference>
<dbReference type="GO" id="GO:0016740">
    <property type="term" value="F:transferase activity"/>
    <property type="evidence" value="ECO:0007669"/>
    <property type="project" value="UniProtKB-KW"/>
</dbReference>
<dbReference type="GO" id="GO:0046872">
    <property type="term" value="F:metal ion binding"/>
    <property type="evidence" value="ECO:0007669"/>
    <property type="project" value="UniProtKB-KW"/>
</dbReference>
<feature type="binding site" evidence="6">
    <location>
        <position position="83"/>
    </location>
    <ligand>
        <name>Mg(2+)</name>
        <dbReference type="ChEBI" id="CHEBI:18420"/>
        <note>ligand shared between all trimeric partners</note>
    </ligand>
</feature>
<evidence type="ECO:0000256" key="1">
    <source>
        <dbReference type="ARBA" id="ARBA00022448"/>
    </source>
</evidence>
<dbReference type="GO" id="GO:0009401">
    <property type="term" value="P:phosphoenolpyruvate-dependent sugar phosphotransferase system"/>
    <property type="evidence" value="ECO:0007669"/>
    <property type="project" value="UniProtKB-KW"/>
</dbReference>
<dbReference type="SUPFAM" id="SSF46973">
    <property type="entry name" value="Enzyme IIa from lactose specific PTS, IIa-lac"/>
    <property type="match status" value="1"/>
</dbReference>
<accession>U5MQQ6</accession>
<keyword evidence="2" id="KW-0762">Sugar transport</keyword>
<keyword evidence="1" id="KW-0813">Transport</keyword>
<keyword evidence="9" id="KW-1185">Reference proteome</keyword>
<evidence type="ECO:0000313" key="9">
    <source>
        <dbReference type="Proteomes" id="UP000017118"/>
    </source>
</evidence>
<dbReference type="KEGG" id="csb:CLSA_c09850"/>
<dbReference type="HOGENOM" id="CLU_152490_1_0_9"/>
<dbReference type="eggNOG" id="COG1447">
    <property type="taxonomic scope" value="Bacteria"/>
</dbReference>
<keyword evidence="6" id="KW-0460">Magnesium</keyword>
<protein>
    <submittedName>
        <fullName evidence="8">Phosphotransferase system cellobiose-specific component IIA</fullName>
    </submittedName>
</protein>
<evidence type="ECO:0000256" key="4">
    <source>
        <dbReference type="ARBA" id="ARBA00022683"/>
    </source>
</evidence>
<dbReference type="InterPro" id="IPR036542">
    <property type="entry name" value="PTS_IIA_lac/cel_sf"/>
</dbReference>
<keyword evidence="6" id="KW-0479">Metal-binding</keyword>